<dbReference type="OMA" id="LMSHPKH"/>
<dbReference type="InterPro" id="IPR037431">
    <property type="entry name" value="REX4_DEDDh_dom"/>
</dbReference>
<keyword evidence="4" id="KW-0540">Nuclease</keyword>
<keyword evidence="5" id="KW-0378">Hydrolase</keyword>
<dbReference type="GeneID" id="20216737"/>
<dbReference type="RefSeq" id="XP_009026848.1">
    <property type="nucleotide sequence ID" value="XM_009028600.1"/>
</dbReference>
<comment type="subcellular location">
    <subcellularLocation>
        <location evidence="1">Nucleus</location>
    </subcellularLocation>
</comment>
<dbReference type="InterPro" id="IPR036397">
    <property type="entry name" value="RNaseH_sf"/>
</dbReference>
<dbReference type="PANTHER" id="PTHR12801">
    <property type="entry name" value="RNA EXONUCLEASE REXO1 / RECO3 FAMILY MEMBER-RELATED"/>
    <property type="match status" value="1"/>
</dbReference>
<protein>
    <recommendedName>
        <fullName evidence="3">RNA exonuclease 4</fullName>
    </recommendedName>
</protein>
<dbReference type="GO" id="GO:0008408">
    <property type="term" value="F:3'-5' exonuclease activity"/>
    <property type="evidence" value="ECO:0007669"/>
    <property type="project" value="InterPro"/>
</dbReference>
<dbReference type="InParanoid" id="T1G6P0"/>
<sequence>MHARKQTHTYTHTCIHTNKHTHAHRITKVLGMDCEMVGVGRHGADSILARVSLVNQYGQCIYDKFVKPTERVTDYRTNVSGVRPCHLEKGSDFKQVQREVYDLIKDKILVGHAIEHDLKVLFLDHPRKMIRDTSRFKPFRAVTGGG</sequence>
<keyword evidence="6" id="KW-0269">Exonuclease</keyword>
<dbReference type="GO" id="GO:0003676">
    <property type="term" value="F:nucleic acid binding"/>
    <property type="evidence" value="ECO:0007669"/>
    <property type="project" value="InterPro"/>
</dbReference>
<dbReference type="PANTHER" id="PTHR12801:SF158">
    <property type="entry name" value="RNA EXONUCLEASE 4"/>
    <property type="match status" value="1"/>
</dbReference>
<dbReference type="SMART" id="SM00479">
    <property type="entry name" value="EXOIII"/>
    <property type="match status" value="1"/>
</dbReference>
<evidence type="ECO:0000256" key="1">
    <source>
        <dbReference type="ARBA" id="ARBA00004123"/>
    </source>
</evidence>
<keyword evidence="7" id="KW-0539">Nucleus</keyword>
<evidence type="ECO:0000256" key="2">
    <source>
        <dbReference type="ARBA" id="ARBA00010489"/>
    </source>
</evidence>
<evidence type="ECO:0000313" key="9">
    <source>
        <dbReference type="EMBL" id="ESN94985.1"/>
    </source>
</evidence>
<gene>
    <name evidence="10" type="primary">20216737</name>
    <name evidence="9" type="ORF">HELRODRAFT_87305</name>
</gene>
<evidence type="ECO:0000256" key="5">
    <source>
        <dbReference type="ARBA" id="ARBA00022801"/>
    </source>
</evidence>
<dbReference type="Pfam" id="PF00929">
    <property type="entry name" value="RNase_T"/>
    <property type="match status" value="1"/>
</dbReference>
<reference evidence="9 11" key="2">
    <citation type="journal article" date="2013" name="Nature">
        <title>Insights into bilaterian evolution from three spiralian genomes.</title>
        <authorList>
            <person name="Simakov O."/>
            <person name="Marletaz F."/>
            <person name="Cho S.J."/>
            <person name="Edsinger-Gonzales E."/>
            <person name="Havlak P."/>
            <person name="Hellsten U."/>
            <person name="Kuo D.H."/>
            <person name="Larsson T."/>
            <person name="Lv J."/>
            <person name="Arendt D."/>
            <person name="Savage R."/>
            <person name="Osoegawa K."/>
            <person name="de Jong P."/>
            <person name="Grimwood J."/>
            <person name="Chapman J.A."/>
            <person name="Shapiro H."/>
            <person name="Aerts A."/>
            <person name="Otillar R.P."/>
            <person name="Terry A.Y."/>
            <person name="Boore J.L."/>
            <person name="Grigoriev I.V."/>
            <person name="Lindberg D.R."/>
            <person name="Seaver E.C."/>
            <person name="Weisblat D.A."/>
            <person name="Putnam N.H."/>
            <person name="Rokhsar D.S."/>
        </authorList>
    </citation>
    <scope>NUCLEOTIDE SEQUENCE</scope>
</reference>
<dbReference type="Gene3D" id="3.30.420.10">
    <property type="entry name" value="Ribonuclease H-like superfamily/Ribonuclease H"/>
    <property type="match status" value="1"/>
</dbReference>
<name>T1G6P0_HELRO</name>
<dbReference type="EMBL" id="KB097552">
    <property type="protein sequence ID" value="ESN94985.1"/>
    <property type="molecule type" value="Genomic_DNA"/>
</dbReference>
<evidence type="ECO:0000256" key="4">
    <source>
        <dbReference type="ARBA" id="ARBA00022722"/>
    </source>
</evidence>
<dbReference type="InterPro" id="IPR012337">
    <property type="entry name" value="RNaseH-like_sf"/>
</dbReference>
<dbReference type="InterPro" id="IPR013520">
    <property type="entry name" value="Ribonucl_H"/>
</dbReference>
<dbReference type="EMBL" id="AMQM01007004">
    <property type="status" value="NOT_ANNOTATED_CDS"/>
    <property type="molecule type" value="Genomic_DNA"/>
</dbReference>
<evidence type="ECO:0000256" key="3">
    <source>
        <dbReference type="ARBA" id="ARBA00016937"/>
    </source>
</evidence>
<dbReference type="STRING" id="6412.T1G6P0"/>
<dbReference type="HOGENOM" id="CLU_148898_0_0_1"/>
<dbReference type="GO" id="GO:0006364">
    <property type="term" value="P:rRNA processing"/>
    <property type="evidence" value="ECO:0007669"/>
    <property type="project" value="InterPro"/>
</dbReference>
<organism evidence="10 11">
    <name type="scientific">Helobdella robusta</name>
    <name type="common">Californian leech</name>
    <dbReference type="NCBI Taxonomy" id="6412"/>
    <lineage>
        <taxon>Eukaryota</taxon>
        <taxon>Metazoa</taxon>
        <taxon>Spiralia</taxon>
        <taxon>Lophotrochozoa</taxon>
        <taxon>Annelida</taxon>
        <taxon>Clitellata</taxon>
        <taxon>Hirudinea</taxon>
        <taxon>Rhynchobdellida</taxon>
        <taxon>Glossiphoniidae</taxon>
        <taxon>Helobdella</taxon>
    </lineage>
</organism>
<reference evidence="11" key="1">
    <citation type="submission" date="2012-12" db="EMBL/GenBank/DDBJ databases">
        <authorList>
            <person name="Hellsten U."/>
            <person name="Grimwood J."/>
            <person name="Chapman J.A."/>
            <person name="Shapiro H."/>
            <person name="Aerts A."/>
            <person name="Otillar R.P."/>
            <person name="Terry A.Y."/>
            <person name="Boore J.L."/>
            <person name="Simakov O."/>
            <person name="Marletaz F."/>
            <person name="Cho S.-J."/>
            <person name="Edsinger-Gonzales E."/>
            <person name="Havlak P."/>
            <person name="Kuo D.-H."/>
            <person name="Larsson T."/>
            <person name="Lv J."/>
            <person name="Arendt D."/>
            <person name="Savage R."/>
            <person name="Osoegawa K."/>
            <person name="de Jong P."/>
            <person name="Lindberg D.R."/>
            <person name="Seaver E.C."/>
            <person name="Weisblat D.A."/>
            <person name="Putnam N.H."/>
            <person name="Grigoriev I.V."/>
            <person name="Rokhsar D.S."/>
        </authorList>
    </citation>
    <scope>NUCLEOTIDE SEQUENCE</scope>
</reference>
<evidence type="ECO:0000256" key="6">
    <source>
        <dbReference type="ARBA" id="ARBA00022839"/>
    </source>
</evidence>
<dbReference type="KEGG" id="hro:HELRODRAFT_87305"/>
<evidence type="ECO:0000256" key="7">
    <source>
        <dbReference type="ARBA" id="ARBA00023242"/>
    </source>
</evidence>
<dbReference type="GO" id="GO:0005634">
    <property type="term" value="C:nucleus"/>
    <property type="evidence" value="ECO:0007669"/>
    <property type="project" value="UniProtKB-SubCell"/>
</dbReference>
<reference evidence="10" key="3">
    <citation type="submission" date="2015-06" db="UniProtKB">
        <authorList>
            <consortium name="EnsemblMetazoa"/>
        </authorList>
    </citation>
    <scope>IDENTIFICATION</scope>
</reference>
<evidence type="ECO:0000259" key="8">
    <source>
        <dbReference type="SMART" id="SM00479"/>
    </source>
</evidence>
<comment type="similarity">
    <text evidence="2">Belongs to the REXO4 family.</text>
</comment>
<dbReference type="CTD" id="20216737"/>
<feature type="domain" description="Exonuclease" evidence="8">
    <location>
        <begin position="28"/>
        <end position="146"/>
    </location>
</feature>
<dbReference type="OrthoDB" id="8191639at2759"/>
<dbReference type="SUPFAM" id="SSF53098">
    <property type="entry name" value="Ribonuclease H-like"/>
    <property type="match status" value="1"/>
</dbReference>
<dbReference type="CDD" id="cd06144">
    <property type="entry name" value="REX4_like"/>
    <property type="match status" value="1"/>
</dbReference>
<evidence type="ECO:0000313" key="11">
    <source>
        <dbReference type="Proteomes" id="UP000015101"/>
    </source>
</evidence>
<keyword evidence="11" id="KW-1185">Reference proteome</keyword>
<dbReference type="AlphaFoldDB" id="T1G6P0"/>
<dbReference type="InterPro" id="IPR047021">
    <property type="entry name" value="REXO1/3/4-like"/>
</dbReference>
<proteinExistence type="inferred from homology"/>
<dbReference type="Proteomes" id="UP000015101">
    <property type="component" value="Unassembled WGS sequence"/>
</dbReference>
<dbReference type="eggNOG" id="KOG2249">
    <property type="taxonomic scope" value="Eukaryota"/>
</dbReference>
<dbReference type="EnsemblMetazoa" id="HelroT87305">
    <property type="protein sequence ID" value="HelroP87305"/>
    <property type="gene ID" value="HelroG87305"/>
</dbReference>
<evidence type="ECO:0000313" key="10">
    <source>
        <dbReference type="EnsemblMetazoa" id="HelroP87305"/>
    </source>
</evidence>
<accession>T1G6P0</accession>